<dbReference type="InterPro" id="IPR009075">
    <property type="entry name" value="AcylCo_DH/oxidase_C"/>
</dbReference>
<dbReference type="Pfam" id="PF00441">
    <property type="entry name" value="Acyl-CoA_dh_1"/>
    <property type="match status" value="1"/>
</dbReference>
<dbReference type="Pfam" id="PF12806">
    <property type="entry name" value="Acyl-CoA_dh_C"/>
    <property type="match status" value="1"/>
</dbReference>
<dbReference type="FunFam" id="2.40.110.10:FF:000031">
    <property type="entry name" value="Acyl-CoA dehydrogenase, putative"/>
    <property type="match status" value="1"/>
</dbReference>
<dbReference type="InterPro" id="IPR037069">
    <property type="entry name" value="AcylCoA_DH/ox_N_sf"/>
</dbReference>
<evidence type="ECO:0000313" key="15">
    <source>
        <dbReference type="Proteomes" id="UP000608923"/>
    </source>
</evidence>
<evidence type="ECO:0000256" key="2">
    <source>
        <dbReference type="ARBA" id="ARBA00009347"/>
    </source>
</evidence>
<comment type="caution">
    <text evidence="14">The sequence shown here is derived from an EMBL/GenBank/DDBJ whole genome shotgun (WGS) entry which is preliminary data.</text>
</comment>
<dbReference type="GO" id="GO:0050660">
    <property type="term" value="F:flavin adenine dinucleotide binding"/>
    <property type="evidence" value="ECO:0007669"/>
    <property type="project" value="InterPro"/>
</dbReference>
<sequence>MTYRVPTQDIRFALQELADLPGVLELPGFEDFSAELIDAIIDENARFVEQEVAPLNRAGDQNGAKWNDGVVTTTPGFKKAFEEFAKAGWQGLQHEAELGGQGLPKLIGAVACENINAANLAFSLCPLLTDGVIEAVSMVGSDEQKARFLPPLMEGRWTGTMNLTEPQAGSDLAQVASRAVPQDDGSYRISGQKIFITYGEHDMAENIVHLVLARTPDAPAGVKGISLFIVPKFMVGEDGSLGARNDVWCASLEHKLGIHGSPTAVLLYGSGKGDVGEGAIGYLVGQENEGLKYMFIMMNAARYAVGVQGIAVAERALQQAIEYANDRVQGAPLTGGKAVSIAHHPDVQRMVVQMRALTEGSRALAYFAAGVNDKARHSADENARKRYQALYEFLVPVVKGFSTEMSLEVTSLGVQVHGGMGFIEETGAAQHYRDSRILPIYEGTTAIQANDFIGRKVLRDAGAVIQGLAPELVATVAKLRERAAQGGEHQAALGLIADRLEAGVKSVERAAMFTLMNAQKDLSAVFLGSVPFLMLSGYVLTGWQMARAALAAEKALSEGNQDPFLRRKLSTSVFFASHLLPRAGALAQSVADGVELTPYLSAELL</sequence>
<dbReference type="RefSeq" id="WP_189390919.1">
    <property type="nucleotide sequence ID" value="NZ_BMZN01000001.1"/>
</dbReference>
<evidence type="ECO:0000256" key="3">
    <source>
        <dbReference type="ARBA" id="ARBA00022630"/>
    </source>
</evidence>
<name>A0A8H9IGE4_9BURK</name>
<gene>
    <name evidence="14" type="ORF">GCM10010096_05220</name>
</gene>
<dbReference type="PANTHER" id="PTHR42803">
    <property type="entry name" value="ACYL-COA DEHYDROGENASE"/>
    <property type="match status" value="1"/>
</dbReference>
<dbReference type="EC" id="1.3.99.41" evidence="8"/>
<dbReference type="Gene3D" id="2.40.110.10">
    <property type="entry name" value="Butyryl-CoA Dehydrogenase, subunit A, domain 2"/>
    <property type="match status" value="1"/>
</dbReference>
<dbReference type="InterPro" id="IPR036250">
    <property type="entry name" value="AcylCo_DH-like_C"/>
</dbReference>
<dbReference type="SUPFAM" id="SSF47203">
    <property type="entry name" value="Acyl-CoA dehydrogenase C-terminal domain-like"/>
    <property type="match status" value="1"/>
</dbReference>
<evidence type="ECO:0000313" key="14">
    <source>
        <dbReference type="EMBL" id="GHC38381.1"/>
    </source>
</evidence>
<evidence type="ECO:0000256" key="9">
    <source>
        <dbReference type="ARBA" id="ARBA00069043"/>
    </source>
</evidence>
<dbReference type="PANTHER" id="PTHR42803:SF1">
    <property type="entry name" value="BROAD-SPECIFICITY LINEAR ACYL-COA DEHYDROGENASE FADE5"/>
    <property type="match status" value="1"/>
</dbReference>
<dbReference type="AlphaFoldDB" id="A0A8H9IGE4"/>
<dbReference type="GO" id="GO:0016627">
    <property type="term" value="F:oxidoreductase activity, acting on the CH-CH group of donors"/>
    <property type="evidence" value="ECO:0007669"/>
    <property type="project" value="InterPro"/>
</dbReference>
<keyword evidence="5" id="KW-0560">Oxidoreductase</keyword>
<comment type="cofactor">
    <cofactor evidence="1">
        <name>FAD</name>
        <dbReference type="ChEBI" id="CHEBI:57692"/>
    </cofactor>
</comment>
<dbReference type="Proteomes" id="UP000608923">
    <property type="component" value="Unassembled WGS sequence"/>
</dbReference>
<evidence type="ECO:0000256" key="7">
    <source>
        <dbReference type="ARBA" id="ARBA00058683"/>
    </source>
</evidence>
<dbReference type="EMBL" id="BMZN01000001">
    <property type="protein sequence ID" value="GHC38381.1"/>
    <property type="molecule type" value="Genomic_DNA"/>
</dbReference>
<dbReference type="InterPro" id="IPR009100">
    <property type="entry name" value="AcylCoA_DH/oxidase_NM_dom_sf"/>
</dbReference>
<comment type="catalytic activity">
    <reaction evidence="6">
        <text>3-(methylsulfanyl)propanoyl-CoA + oxidized [electron-transfer flavoprotein] + H(+) = 3-(methylsulfanyl)acryloyl-CoA + reduced [electron-transfer flavoprotein]</text>
        <dbReference type="Rhea" id="RHEA:52612"/>
        <dbReference type="Rhea" id="RHEA-COMP:10685"/>
        <dbReference type="Rhea" id="RHEA-COMP:10686"/>
        <dbReference type="ChEBI" id="CHEBI:15378"/>
        <dbReference type="ChEBI" id="CHEBI:57692"/>
        <dbReference type="ChEBI" id="CHEBI:58307"/>
        <dbReference type="ChEBI" id="CHEBI:82815"/>
        <dbReference type="ChEBI" id="CHEBI:84994"/>
        <dbReference type="EC" id="1.3.99.41"/>
    </reaction>
    <physiologicalReaction direction="left-to-right" evidence="6">
        <dbReference type="Rhea" id="RHEA:52613"/>
    </physiologicalReaction>
</comment>
<evidence type="ECO:0000256" key="6">
    <source>
        <dbReference type="ARBA" id="ARBA00051388"/>
    </source>
</evidence>
<comment type="similarity">
    <text evidence="2">Belongs to the acyl-CoA dehydrogenase family.</text>
</comment>
<evidence type="ECO:0000259" key="12">
    <source>
        <dbReference type="Pfam" id="PF02771"/>
    </source>
</evidence>
<evidence type="ECO:0000256" key="5">
    <source>
        <dbReference type="ARBA" id="ARBA00023002"/>
    </source>
</evidence>
<feature type="domain" description="Acetyl-CoA dehydrogenase-like C-terminal" evidence="13">
    <location>
        <begin position="484"/>
        <end position="593"/>
    </location>
</feature>
<proteinExistence type="inferred from homology"/>
<evidence type="ECO:0000259" key="13">
    <source>
        <dbReference type="Pfam" id="PF12806"/>
    </source>
</evidence>
<evidence type="ECO:0000256" key="8">
    <source>
        <dbReference type="ARBA" id="ARBA00066694"/>
    </source>
</evidence>
<dbReference type="Pfam" id="PF02770">
    <property type="entry name" value="Acyl-CoA_dh_M"/>
    <property type="match status" value="1"/>
</dbReference>
<dbReference type="Gene3D" id="1.20.140.10">
    <property type="entry name" value="Butyryl-CoA Dehydrogenase, subunit A, domain 3"/>
    <property type="match status" value="1"/>
</dbReference>
<keyword evidence="15" id="KW-1185">Reference proteome</keyword>
<accession>A0A8H9IGE4</accession>
<feature type="domain" description="Acyl-CoA oxidase/dehydrogenase middle" evidence="11">
    <location>
        <begin position="161"/>
        <end position="263"/>
    </location>
</feature>
<reference evidence="15" key="1">
    <citation type="journal article" date="2019" name="Int. J. Syst. Evol. Microbiol.">
        <title>The Global Catalogue of Microorganisms (GCM) 10K type strain sequencing project: providing services to taxonomists for standard genome sequencing and annotation.</title>
        <authorList>
            <consortium name="The Broad Institute Genomics Platform"/>
            <consortium name="The Broad Institute Genome Sequencing Center for Infectious Disease"/>
            <person name="Wu L."/>
            <person name="Ma J."/>
        </authorList>
    </citation>
    <scope>NUCLEOTIDE SEQUENCE [LARGE SCALE GENOMIC DNA]</scope>
    <source>
        <strain evidence="15">KCTC 42083</strain>
    </source>
</reference>
<feature type="domain" description="Acyl-CoA dehydrogenase/oxidase C-terminal" evidence="10">
    <location>
        <begin position="288"/>
        <end position="451"/>
    </location>
</feature>
<dbReference type="Pfam" id="PF02771">
    <property type="entry name" value="Acyl-CoA_dh_N"/>
    <property type="match status" value="1"/>
</dbReference>
<evidence type="ECO:0000256" key="4">
    <source>
        <dbReference type="ARBA" id="ARBA00022827"/>
    </source>
</evidence>
<keyword evidence="4" id="KW-0274">FAD</keyword>
<dbReference type="SUPFAM" id="SSF56645">
    <property type="entry name" value="Acyl-CoA dehydrogenase NM domain-like"/>
    <property type="match status" value="1"/>
</dbReference>
<dbReference type="InterPro" id="IPR046373">
    <property type="entry name" value="Acyl-CoA_Oxase/DH_mid-dom_sf"/>
</dbReference>
<dbReference type="InterPro" id="IPR013786">
    <property type="entry name" value="AcylCoA_DH/ox_N"/>
</dbReference>
<feature type="domain" description="Acyl-CoA dehydrogenase/oxidase N-terminal" evidence="12">
    <location>
        <begin position="39"/>
        <end position="155"/>
    </location>
</feature>
<keyword evidence="3" id="KW-0285">Flavoprotein</keyword>
<evidence type="ECO:0000259" key="11">
    <source>
        <dbReference type="Pfam" id="PF02770"/>
    </source>
</evidence>
<dbReference type="Gene3D" id="1.10.540.10">
    <property type="entry name" value="Acyl-CoA dehydrogenase/oxidase, N-terminal domain"/>
    <property type="match status" value="1"/>
</dbReference>
<dbReference type="InterPro" id="IPR025878">
    <property type="entry name" value="Acyl-CoA_dh-like_C_dom"/>
</dbReference>
<dbReference type="InterPro" id="IPR006091">
    <property type="entry name" value="Acyl-CoA_Oxase/DH_mid-dom"/>
</dbReference>
<evidence type="ECO:0000256" key="1">
    <source>
        <dbReference type="ARBA" id="ARBA00001974"/>
    </source>
</evidence>
<protein>
    <recommendedName>
        <fullName evidence="9">3-methylmercaptopropionyl-CoA dehydrogenase</fullName>
        <ecNumber evidence="8">1.3.99.41</ecNumber>
    </recommendedName>
</protein>
<evidence type="ECO:0000259" key="10">
    <source>
        <dbReference type="Pfam" id="PF00441"/>
    </source>
</evidence>
<dbReference type="InterPro" id="IPR052166">
    <property type="entry name" value="Diverse_Acyl-CoA_DH"/>
</dbReference>
<comment type="function">
    <text evidence="7">Involved in the assimilation of dimethylsulphoniopropionate (DMSP), an important compound in the fixation of carbon in marine phytoplankton, by mediating the conversion of 3-(methylthio)propanoyl-CoA (MMPA-CoA) to 3-(methylthio)acryloyl-CoA (MTA-CoA).</text>
</comment>
<organism evidence="14 15">
    <name type="scientific">Alcaligenes pakistanensis</name>
    <dbReference type="NCBI Taxonomy" id="1482717"/>
    <lineage>
        <taxon>Bacteria</taxon>
        <taxon>Pseudomonadati</taxon>
        <taxon>Pseudomonadota</taxon>
        <taxon>Betaproteobacteria</taxon>
        <taxon>Burkholderiales</taxon>
        <taxon>Alcaligenaceae</taxon>
        <taxon>Alcaligenes</taxon>
    </lineage>
</organism>